<dbReference type="HOGENOM" id="CLU_004553_2_1_1"/>
<dbReference type="NCBIfam" id="NF003483">
    <property type="entry name" value="PRK05159.1"/>
    <property type="match status" value="1"/>
</dbReference>
<dbReference type="EC" id="6.1.1.12" evidence="3"/>
<dbReference type="PRINTS" id="PR01042">
    <property type="entry name" value="TRNASYNTHASP"/>
</dbReference>
<evidence type="ECO:0000256" key="2">
    <source>
        <dbReference type="ARBA" id="ARBA00005312"/>
    </source>
</evidence>
<dbReference type="InterPro" id="IPR004523">
    <property type="entry name" value="Asp-tRNA_synthase_2"/>
</dbReference>
<dbReference type="PANTHER" id="PTHR43450">
    <property type="entry name" value="ASPARTYL-TRNA SYNTHETASE"/>
    <property type="match status" value="1"/>
</dbReference>
<dbReference type="InterPro" id="IPR012340">
    <property type="entry name" value="NA-bd_OB-fold"/>
</dbReference>
<keyword evidence="8" id="KW-0067">ATP-binding</keyword>
<dbReference type="EMBL" id="KL142367">
    <property type="protein sequence ID" value="KDR85046.1"/>
    <property type="molecule type" value="Genomic_DNA"/>
</dbReference>
<evidence type="ECO:0000256" key="8">
    <source>
        <dbReference type="ARBA" id="ARBA00022840"/>
    </source>
</evidence>
<dbReference type="SUPFAM" id="SSF50249">
    <property type="entry name" value="Nucleic acid-binding proteins"/>
    <property type="match status" value="1"/>
</dbReference>
<evidence type="ECO:0000313" key="15">
    <source>
        <dbReference type="EMBL" id="KDR85046.1"/>
    </source>
</evidence>
<proteinExistence type="inferred from homology"/>
<evidence type="ECO:0000256" key="12">
    <source>
        <dbReference type="ARBA" id="ARBA00047904"/>
    </source>
</evidence>
<evidence type="ECO:0000256" key="6">
    <source>
        <dbReference type="ARBA" id="ARBA00022598"/>
    </source>
</evidence>
<evidence type="ECO:0000256" key="5">
    <source>
        <dbReference type="ARBA" id="ARBA00022490"/>
    </source>
</evidence>
<dbReference type="Proteomes" id="UP000027222">
    <property type="component" value="Unassembled WGS sequence"/>
</dbReference>
<feature type="domain" description="Aminoacyl-transfer RNA synthetases class-II family profile" evidence="14">
    <location>
        <begin position="234"/>
        <end position="534"/>
    </location>
</feature>
<feature type="region of interest" description="Disordered" evidence="13">
    <location>
        <begin position="1"/>
        <end position="56"/>
    </location>
</feature>
<dbReference type="Gene3D" id="3.30.930.10">
    <property type="entry name" value="Bira Bifunctional Protein, Domain 2"/>
    <property type="match status" value="1"/>
</dbReference>
<dbReference type="InterPro" id="IPR004365">
    <property type="entry name" value="NA-bd_OB_tRNA"/>
</dbReference>
<comment type="subcellular location">
    <subcellularLocation>
        <location evidence="1">Cytoplasm</location>
    </subcellularLocation>
</comment>
<dbReference type="GO" id="GO:0003723">
    <property type="term" value="F:RNA binding"/>
    <property type="evidence" value="ECO:0007669"/>
    <property type="project" value="TreeGrafter"/>
</dbReference>
<evidence type="ECO:0000256" key="13">
    <source>
        <dbReference type="SAM" id="MobiDB-lite"/>
    </source>
</evidence>
<dbReference type="InterPro" id="IPR045864">
    <property type="entry name" value="aa-tRNA-synth_II/BPL/LPL"/>
</dbReference>
<dbReference type="CDD" id="cd04320">
    <property type="entry name" value="AspRS_cyto_N"/>
    <property type="match status" value="1"/>
</dbReference>
<evidence type="ECO:0000256" key="1">
    <source>
        <dbReference type="ARBA" id="ARBA00004496"/>
    </source>
</evidence>
<keyword evidence="6" id="KW-0436">Ligase</keyword>
<dbReference type="GO" id="GO:0005524">
    <property type="term" value="F:ATP binding"/>
    <property type="evidence" value="ECO:0007669"/>
    <property type="project" value="UniProtKB-KW"/>
</dbReference>
<dbReference type="InterPro" id="IPR004364">
    <property type="entry name" value="Aa-tRNA-synt_II"/>
</dbReference>
<evidence type="ECO:0000256" key="11">
    <source>
        <dbReference type="ARBA" id="ARBA00033155"/>
    </source>
</evidence>
<dbReference type="STRING" id="685588.A0A067TPG1"/>
<dbReference type="GO" id="GO:0004815">
    <property type="term" value="F:aspartate-tRNA ligase activity"/>
    <property type="evidence" value="ECO:0007669"/>
    <property type="project" value="UniProtKB-EC"/>
</dbReference>
<evidence type="ECO:0000256" key="4">
    <source>
        <dbReference type="ARBA" id="ARBA00018853"/>
    </source>
</evidence>
<dbReference type="FunFam" id="2.40.50.140:FF:000132">
    <property type="entry name" value="Aspartyl-tRNA synthetase, cytoplasmic"/>
    <property type="match status" value="1"/>
</dbReference>
<dbReference type="SUPFAM" id="SSF55681">
    <property type="entry name" value="Class II aaRS and biotin synthetases"/>
    <property type="match status" value="1"/>
</dbReference>
<dbReference type="Pfam" id="PF00152">
    <property type="entry name" value="tRNA-synt_2"/>
    <property type="match status" value="1"/>
</dbReference>
<accession>A0A067TPG1</accession>
<keyword evidence="16" id="KW-1185">Reference proteome</keyword>
<keyword evidence="7" id="KW-0547">Nucleotide-binding</keyword>
<keyword evidence="10" id="KW-0030">Aminoacyl-tRNA synthetase</keyword>
<dbReference type="PANTHER" id="PTHR43450:SF1">
    <property type="entry name" value="ASPARTATE--TRNA LIGASE, CYTOPLASMIC"/>
    <property type="match status" value="1"/>
</dbReference>
<evidence type="ECO:0000313" key="16">
    <source>
        <dbReference type="Proteomes" id="UP000027222"/>
    </source>
</evidence>
<evidence type="ECO:0000256" key="7">
    <source>
        <dbReference type="ARBA" id="ARBA00022741"/>
    </source>
</evidence>
<dbReference type="FunFam" id="3.30.930.10:FF:000013">
    <property type="entry name" value="Aspartate--tRNA ligase, cytoplasmic"/>
    <property type="match status" value="1"/>
</dbReference>
<comment type="similarity">
    <text evidence="2">Belongs to the class-II aminoacyl-tRNA synthetase family. Type 2 subfamily.</text>
</comment>
<name>A0A067TPG1_GALM3</name>
<evidence type="ECO:0000259" key="14">
    <source>
        <dbReference type="PROSITE" id="PS50862"/>
    </source>
</evidence>
<sequence length="542" mass="61080">MASTQTPNDPPKPQPEEEGPTKSALKKAAKAAEKEKKAAEKAAKQQEMAQQKAAEEVDYAEEFYGPLPLNQSQSRPRRTRDEIVSLSGRAGEPVLFRARVQASRAQGNKMVFLNLRQRTDSVQALLVVAPEKVSKQMVKWAASLADESIVLVEGVAEKTQEPIKSATVSDVEVHISKIYLIAGLETRLPFTVEDANRPETLADSAEVQYNRVLLETRLNNRVIDLRTQTNQAVFTLQGAIGDFFRQYLSEHGFLEIHSPKLQGAATESGASVFKVGYFKGSAFLAQSPQLAKQMAIAADFERVYEIGPVFRAEDSNTHRHMTEFIGLDLEMTIEEHYHEVMEMLDGMLKHIFSGLRDKYKKEIQTVQKQFPADDFKWREGPEGTLVLSFKEAVDILVEDGVPREDLDDFSTENEKRLGRLVKAKYDTDYYIIDKFPMALRPFYTMPDPEDPTLSNSYDFFMRGEEILSGAQRIHEPKLLAEKMLSKGVDPDSMKSYVDAFRMGCPPHGGGGIGLERVLMLFLKLNNIRRASLFPRDPKRLEP</sequence>
<dbReference type="Gene3D" id="2.40.50.140">
    <property type="entry name" value="Nucleic acid-binding proteins"/>
    <property type="match status" value="1"/>
</dbReference>
<protein>
    <recommendedName>
        <fullName evidence="4">Aspartate--tRNA ligase, cytoplasmic</fullName>
        <ecNumber evidence="3">6.1.1.12</ecNumber>
    </recommendedName>
    <alternativeName>
        <fullName evidence="11">Aspartyl-tRNA synthetase</fullName>
    </alternativeName>
</protein>
<keyword evidence="9" id="KW-0648">Protein biosynthesis</keyword>
<dbReference type="GO" id="GO:0006422">
    <property type="term" value="P:aspartyl-tRNA aminoacylation"/>
    <property type="evidence" value="ECO:0007669"/>
    <property type="project" value="InterPro"/>
</dbReference>
<dbReference type="NCBIfam" id="TIGR00458">
    <property type="entry name" value="aspS_nondisc"/>
    <property type="match status" value="1"/>
</dbReference>
<evidence type="ECO:0000256" key="10">
    <source>
        <dbReference type="ARBA" id="ARBA00023146"/>
    </source>
</evidence>
<dbReference type="PROSITE" id="PS50862">
    <property type="entry name" value="AA_TRNA_LIGASE_II"/>
    <property type="match status" value="1"/>
</dbReference>
<dbReference type="HAMAP" id="MF_02075">
    <property type="entry name" value="Asp_tRNA_synth_type2"/>
    <property type="match status" value="1"/>
</dbReference>
<evidence type="ECO:0000256" key="3">
    <source>
        <dbReference type="ARBA" id="ARBA00012841"/>
    </source>
</evidence>
<feature type="compositionally biased region" description="Basic and acidic residues" evidence="13">
    <location>
        <begin position="30"/>
        <end position="44"/>
    </location>
</feature>
<dbReference type="CDD" id="cd00776">
    <property type="entry name" value="AsxRS_core"/>
    <property type="match status" value="1"/>
</dbReference>
<dbReference type="GO" id="GO:0005829">
    <property type="term" value="C:cytosol"/>
    <property type="evidence" value="ECO:0007669"/>
    <property type="project" value="TreeGrafter"/>
</dbReference>
<dbReference type="Pfam" id="PF01336">
    <property type="entry name" value="tRNA_anti-codon"/>
    <property type="match status" value="1"/>
</dbReference>
<keyword evidence="5" id="KW-0963">Cytoplasm</keyword>
<dbReference type="OrthoDB" id="372395at2759"/>
<dbReference type="InterPro" id="IPR002312">
    <property type="entry name" value="Asp/Asn-tRNA-synth_IIb"/>
</dbReference>
<dbReference type="InterPro" id="IPR006195">
    <property type="entry name" value="aa-tRNA-synth_II"/>
</dbReference>
<reference evidence="16" key="1">
    <citation type="journal article" date="2014" name="Proc. Natl. Acad. Sci. U.S.A.">
        <title>Extensive sampling of basidiomycete genomes demonstrates inadequacy of the white-rot/brown-rot paradigm for wood decay fungi.</title>
        <authorList>
            <person name="Riley R."/>
            <person name="Salamov A.A."/>
            <person name="Brown D.W."/>
            <person name="Nagy L.G."/>
            <person name="Floudas D."/>
            <person name="Held B.W."/>
            <person name="Levasseur A."/>
            <person name="Lombard V."/>
            <person name="Morin E."/>
            <person name="Otillar R."/>
            <person name="Lindquist E.A."/>
            <person name="Sun H."/>
            <person name="LaButti K.M."/>
            <person name="Schmutz J."/>
            <person name="Jabbour D."/>
            <person name="Luo H."/>
            <person name="Baker S.E."/>
            <person name="Pisabarro A.G."/>
            <person name="Walton J.D."/>
            <person name="Blanchette R.A."/>
            <person name="Henrissat B."/>
            <person name="Martin F."/>
            <person name="Cullen D."/>
            <person name="Hibbett D.S."/>
            <person name="Grigoriev I.V."/>
        </authorList>
    </citation>
    <scope>NUCLEOTIDE SEQUENCE [LARGE SCALE GENOMIC DNA]</scope>
    <source>
        <strain evidence="16">CBS 339.88</strain>
    </source>
</reference>
<dbReference type="GO" id="GO:0017101">
    <property type="term" value="C:aminoacyl-tRNA synthetase multienzyme complex"/>
    <property type="evidence" value="ECO:0007669"/>
    <property type="project" value="TreeGrafter"/>
</dbReference>
<gene>
    <name evidence="15" type="ORF">GALMADRAFT_218132</name>
</gene>
<organism evidence="15 16">
    <name type="scientific">Galerina marginata (strain CBS 339.88)</name>
    <dbReference type="NCBI Taxonomy" id="685588"/>
    <lineage>
        <taxon>Eukaryota</taxon>
        <taxon>Fungi</taxon>
        <taxon>Dikarya</taxon>
        <taxon>Basidiomycota</taxon>
        <taxon>Agaricomycotina</taxon>
        <taxon>Agaricomycetes</taxon>
        <taxon>Agaricomycetidae</taxon>
        <taxon>Agaricales</taxon>
        <taxon>Agaricineae</taxon>
        <taxon>Strophariaceae</taxon>
        <taxon>Galerina</taxon>
    </lineage>
</organism>
<evidence type="ECO:0000256" key="9">
    <source>
        <dbReference type="ARBA" id="ARBA00022917"/>
    </source>
</evidence>
<dbReference type="AlphaFoldDB" id="A0A067TPG1"/>
<comment type="catalytic activity">
    <reaction evidence="12">
        <text>tRNA(Asp) + L-aspartate + ATP = L-aspartyl-tRNA(Asp) + AMP + diphosphate</text>
        <dbReference type="Rhea" id="RHEA:19649"/>
        <dbReference type="Rhea" id="RHEA-COMP:9660"/>
        <dbReference type="Rhea" id="RHEA-COMP:9678"/>
        <dbReference type="ChEBI" id="CHEBI:29991"/>
        <dbReference type="ChEBI" id="CHEBI:30616"/>
        <dbReference type="ChEBI" id="CHEBI:33019"/>
        <dbReference type="ChEBI" id="CHEBI:78442"/>
        <dbReference type="ChEBI" id="CHEBI:78516"/>
        <dbReference type="ChEBI" id="CHEBI:456215"/>
        <dbReference type="EC" id="6.1.1.12"/>
    </reaction>
</comment>